<dbReference type="AlphaFoldDB" id="A0A517M3D7"/>
<evidence type="ECO:0008006" key="5">
    <source>
        <dbReference type="Google" id="ProtNLM"/>
    </source>
</evidence>
<feature type="region of interest" description="Disordered" evidence="1">
    <location>
        <begin position="457"/>
        <end position="537"/>
    </location>
</feature>
<evidence type="ECO:0000313" key="4">
    <source>
        <dbReference type="Proteomes" id="UP000319557"/>
    </source>
</evidence>
<accession>A0A517M3D7</accession>
<evidence type="ECO:0000313" key="3">
    <source>
        <dbReference type="EMBL" id="QDS89369.1"/>
    </source>
</evidence>
<keyword evidence="2" id="KW-0812">Transmembrane</keyword>
<dbReference type="RefSeq" id="WP_145347053.1">
    <property type="nucleotide sequence ID" value="NZ_CP036261.1"/>
</dbReference>
<reference evidence="3 4" key="1">
    <citation type="submission" date="2019-02" db="EMBL/GenBank/DDBJ databases">
        <title>Deep-cultivation of Planctomycetes and their phenomic and genomic characterization uncovers novel biology.</title>
        <authorList>
            <person name="Wiegand S."/>
            <person name="Jogler M."/>
            <person name="Boedeker C."/>
            <person name="Pinto D."/>
            <person name="Vollmers J."/>
            <person name="Rivas-Marin E."/>
            <person name="Kohn T."/>
            <person name="Peeters S.H."/>
            <person name="Heuer A."/>
            <person name="Rast P."/>
            <person name="Oberbeckmann S."/>
            <person name="Bunk B."/>
            <person name="Jeske O."/>
            <person name="Meyerdierks A."/>
            <person name="Storesund J.E."/>
            <person name="Kallscheuer N."/>
            <person name="Luecker S."/>
            <person name="Lage O.M."/>
            <person name="Pohl T."/>
            <person name="Merkel B.J."/>
            <person name="Hornburger P."/>
            <person name="Mueller R.-W."/>
            <person name="Bruemmer F."/>
            <person name="Labrenz M."/>
            <person name="Spormann A.M."/>
            <person name="Op den Camp H."/>
            <person name="Overmann J."/>
            <person name="Amann R."/>
            <person name="Jetten M.S.M."/>
            <person name="Mascher T."/>
            <person name="Medema M.H."/>
            <person name="Devos D.P."/>
            <person name="Kaster A.-K."/>
            <person name="Ovreas L."/>
            <person name="Rohde M."/>
            <person name="Galperin M.Y."/>
            <person name="Jogler C."/>
        </authorList>
    </citation>
    <scope>NUCLEOTIDE SEQUENCE [LARGE SCALE GENOMIC DNA]</scope>
    <source>
        <strain evidence="3 4">EC9</strain>
    </source>
</reference>
<protein>
    <recommendedName>
        <fullName evidence="5">Zinc-finger domain-containing protein</fullName>
    </recommendedName>
</protein>
<feature type="compositionally biased region" description="Basic and acidic residues" evidence="1">
    <location>
        <begin position="509"/>
        <end position="518"/>
    </location>
</feature>
<keyword evidence="2" id="KW-1133">Transmembrane helix</keyword>
<feature type="transmembrane region" description="Helical" evidence="2">
    <location>
        <begin position="98"/>
        <end position="120"/>
    </location>
</feature>
<dbReference type="InterPro" id="IPR041916">
    <property type="entry name" value="Anti_sigma_zinc_sf"/>
</dbReference>
<keyword evidence="4" id="KW-1185">Reference proteome</keyword>
<keyword evidence="2" id="KW-0472">Membrane</keyword>
<dbReference type="EMBL" id="CP036261">
    <property type="protein sequence ID" value="QDS89369.1"/>
    <property type="molecule type" value="Genomic_DNA"/>
</dbReference>
<evidence type="ECO:0000256" key="1">
    <source>
        <dbReference type="SAM" id="MobiDB-lite"/>
    </source>
</evidence>
<dbReference type="Proteomes" id="UP000319557">
    <property type="component" value="Chromosome"/>
</dbReference>
<name>A0A517M3D7_9BACT</name>
<dbReference type="KEGG" id="ruv:EC9_35680"/>
<sequence length="537" mass="60012">MEATRPIDDGSPSDLDEQLVAYLDGELEDDQRAALEERLMEDPDCKRRLRSLQQTFDMLDELPRTTVNNDFARTTVEMIAVSASQEFEIVKQRRPWKLSAAAVGLLFTTAVTFIVGGVIVRGYQQEQQRELVEGLAVAEHLRAYSQIKSDSDLKFFASLAEQPAWQEHISISRDLEELPVRSVEGRLAAVAEPERTTQLAEMPADLKRDLQLQYEQLVAQPLQRQTELKDYVRQIEARDDADRLTETLVSYVDWLDTLSPPKQTELQSAAATERLRLVTATIQETRRGDHEQLTAEDLDQLYAALFKIAQSRVDELPDALSGEAYATLQRRAETVSKELSLNADEVMAHILVKLYVLPAMRRGSSTDGWWGKVRPVTAEEKKLVRQSLSAKATQFLQNVQDSGDQSNRLFYWTMFAAWKRSPIDGSGNSPLDAYESADAMLRERIDLSDPNEALKALRSRGGGRSGFRPWDGRGGEGRGGDRRGPEGRGPGFDPPGFENGKRGGGPPRGDNRPGDRRGPRAVGVPRDNPPSQPDADK</sequence>
<proteinExistence type="predicted"/>
<evidence type="ECO:0000256" key="2">
    <source>
        <dbReference type="SAM" id="Phobius"/>
    </source>
</evidence>
<feature type="compositionally biased region" description="Pro residues" evidence="1">
    <location>
        <begin position="527"/>
        <end position="537"/>
    </location>
</feature>
<gene>
    <name evidence="3" type="ORF">EC9_35680</name>
</gene>
<dbReference type="Gene3D" id="1.10.10.1320">
    <property type="entry name" value="Anti-sigma factor, zinc-finger domain"/>
    <property type="match status" value="1"/>
</dbReference>
<dbReference type="OrthoDB" id="268061at2"/>
<feature type="compositionally biased region" description="Basic and acidic residues" evidence="1">
    <location>
        <begin position="470"/>
        <end position="486"/>
    </location>
</feature>
<organism evidence="3 4">
    <name type="scientific">Rosistilla ulvae</name>
    <dbReference type="NCBI Taxonomy" id="1930277"/>
    <lineage>
        <taxon>Bacteria</taxon>
        <taxon>Pseudomonadati</taxon>
        <taxon>Planctomycetota</taxon>
        <taxon>Planctomycetia</taxon>
        <taxon>Pirellulales</taxon>
        <taxon>Pirellulaceae</taxon>
        <taxon>Rosistilla</taxon>
    </lineage>
</organism>